<organism evidence="4 5">
    <name type="scientific">Cerasibacillus quisquiliarum</name>
    <dbReference type="NCBI Taxonomy" id="227865"/>
    <lineage>
        <taxon>Bacteria</taxon>
        <taxon>Bacillati</taxon>
        <taxon>Bacillota</taxon>
        <taxon>Bacilli</taxon>
        <taxon>Bacillales</taxon>
        <taxon>Bacillaceae</taxon>
        <taxon>Cerasibacillus</taxon>
    </lineage>
</organism>
<dbReference type="EMBL" id="BJXW01000023">
    <property type="protein sequence ID" value="GEN31851.1"/>
    <property type="molecule type" value="Genomic_DNA"/>
</dbReference>
<evidence type="ECO:0000256" key="2">
    <source>
        <dbReference type="ARBA" id="ARBA00023315"/>
    </source>
</evidence>
<evidence type="ECO:0000313" key="4">
    <source>
        <dbReference type="EMBL" id="GEN31851.1"/>
    </source>
</evidence>
<evidence type="ECO:0000259" key="3">
    <source>
        <dbReference type="PROSITE" id="PS51186"/>
    </source>
</evidence>
<dbReference type="PANTHER" id="PTHR43800:SF1">
    <property type="entry name" value="PEPTIDYL-LYSINE N-ACETYLTRANSFERASE YJAB"/>
    <property type="match status" value="1"/>
</dbReference>
<dbReference type="Proteomes" id="UP000321491">
    <property type="component" value="Unassembled WGS sequence"/>
</dbReference>
<evidence type="ECO:0000256" key="1">
    <source>
        <dbReference type="ARBA" id="ARBA00022679"/>
    </source>
</evidence>
<accession>A0A511V1F4</accession>
<dbReference type="OrthoDB" id="2189687at2"/>
<feature type="domain" description="N-acetyltransferase" evidence="3">
    <location>
        <begin position="3"/>
        <end position="123"/>
    </location>
</feature>
<proteinExistence type="predicted"/>
<dbReference type="RefSeq" id="WP_146938232.1">
    <property type="nucleotide sequence ID" value="NZ_BJXW01000023.1"/>
</dbReference>
<keyword evidence="2" id="KW-0012">Acyltransferase</keyword>
<dbReference type="PROSITE" id="PS51186">
    <property type="entry name" value="GNAT"/>
    <property type="match status" value="1"/>
</dbReference>
<dbReference type="Gene3D" id="3.40.630.30">
    <property type="match status" value="1"/>
</dbReference>
<dbReference type="PANTHER" id="PTHR43800">
    <property type="entry name" value="PEPTIDYL-LYSINE N-ACETYLTRANSFERASE YJAB"/>
    <property type="match status" value="1"/>
</dbReference>
<name>A0A511V1F4_9BACI</name>
<reference evidence="4 5" key="1">
    <citation type="submission" date="2019-07" db="EMBL/GenBank/DDBJ databases">
        <title>Whole genome shotgun sequence of Cerasibacillus quisquiliarum NBRC 102429.</title>
        <authorList>
            <person name="Hosoyama A."/>
            <person name="Uohara A."/>
            <person name="Ohji S."/>
            <person name="Ichikawa N."/>
        </authorList>
    </citation>
    <scope>NUCLEOTIDE SEQUENCE [LARGE SCALE GENOMIC DNA]</scope>
    <source>
        <strain evidence="4 5">NBRC 102429</strain>
    </source>
</reference>
<dbReference type="InterPro" id="IPR016181">
    <property type="entry name" value="Acyl_CoA_acyltransferase"/>
</dbReference>
<gene>
    <name evidence="4" type="primary">ribT</name>
    <name evidence="4" type="ORF">CQU01_20890</name>
</gene>
<comment type="caution">
    <text evidence="4">The sequence shown here is derived from an EMBL/GenBank/DDBJ whole genome shotgun (WGS) entry which is preliminary data.</text>
</comment>
<dbReference type="Pfam" id="PF00583">
    <property type="entry name" value="Acetyltransf_1"/>
    <property type="match status" value="1"/>
</dbReference>
<dbReference type="AlphaFoldDB" id="A0A511V1F4"/>
<sequence length="123" mass="14447">MLIRYKKNLEKIAMGLLSFMPTVKDVKTLQDMIKQYETDPNWHLYLWKDDDDMIGVIGLKVNEEEKQAVIQHLSVSPSHRNQGIGKLLISEIHQQYNQYQICAEEVIDGFYKKCDLEYDSHSK</sequence>
<dbReference type="InterPro" id="IPR000182">
    <property type="entry name" value="GNAT_dom"/>
</dbReference>
<keyword evidence="1" id="KW-0808">Transferase</keyword>
<dbReference type="CDD" id="cd04301">
    <property type="entry name" value="NAT_SF"/>
    <property type="match status" value="1"/>
</dbReference>
<dbReference type="GO" id="GO:0016747">
    <property type="term" value="F:acyltransferase activity, transferring groups other than amino-acyl groups"/>
    <property type="evidence" value="ECO:0007669"/>
    <property type="project" value="InterPro"/>
</dbReference>
<dbReference type="SUPFAM" id="SSF55729">
    <property type="entry name" value="Acyl-CoA N-acyltransferases (Nat)"/>
    <property type="match status" value="1"/>
</dbReference>
<protein>
    <submittedName>
        <fullName evidence="4">Protein RibT</fullName>
    </submittedName>
</protein>
<evidence type="ECO:0000313" key="5">
    <source>
        <dbReference type="Proteomes" id="UP000321491"/>
    </source>
</evidence>
<keyword evidence="5" id="KW-1185">Reference proteome</keyword>